<dbReference type="Proteomes" id="UP000774935">
    <property type="component" value="Unassembled WGS sequence"/>
</dbReference>
<gene>
    <name evidence="2" type="ORF">KYK27_13855</name>
</gene>
<evidence type="ECO:0000259" key="1">
    <source>
        <dbReference type="PROSITE" id="PS50042"/>
    </source>
</evidence>
<comment type="caution">
    <text evidence="2">The sequence shown here is derived from an EMBL/GenBank/DDBJ whole genome shotgun (WGS) entry which is preliminary data.</text>
</comment>
<dbReference type="RefSeq" id="WP_199110631.1">
    <property type="nucleotide sequence ID" value="NZ_JAHWXQ010000003.1"/>
</dbReference>
<proteinExistence type="predicted"/>
<dbReference type="InterPro" id="IPR000595">
    <property type="entry name" value="cNMP-bd_dom"/>
</dbReference>
<evidence type="ECO:0000313" key="3">
    <source>
        <dbReference type="Proteomes" id="UP000774935"/>
    </source>
</evidence>
<reference evidence="2 3" key="1">
    <citation type="submission" date="2021-07" db="EMBL/GenBank/DDBJ databases">
        <authorList>
            <person name="Kim M.K."/>
        </authorList>
    </citation>
    <scope>NUCLEOTIDE SEQUENCE [LARGE SCALE GENOMIC DNA]</scope>
    <source>
        <strain evidence="2 3">HLY7-15</strain>
    </source>
</reference>
<organism evidence="2 3">
    <name type="scientific">Pontibacter populi</name>
    <dbReference type="NCBI Taxonomy" id="890055"/>
    <lineage>
        <taxon>Bacteria</taxon>
        <taxon>Pseudomonadati</taxon>
        <taxon>Bacteroidota</taxon>
        <taxon>Cytophagia</taxon>
        <taxon>Cytophagales</taxon>
        <taxon>Hymenobacteraceae</taxon>
        <taxon>Pontibacter</taxon>
    </lineage>
</organism>
<feature type="domain" description="Cyclic nucleotide-binding" evidence="1">
    <location>
        <begin position="5"/>
        <end position="115"/>
    </location>
</feature>
<protein>
    <submittedName>
        <fullName evidence="2">Crp/Fnr family transcriptional regulator</fullName>
    </submittedName>
</protein>
<dbReference type="SUPFAM" id="SSF51206">
    <property type="entry name" value="cAMP-binding domain-like"/>
    <property type="match status" value="1"/>
</dbReference>
<dbReference type="EMBL" id="JAHWXQ010000003">
    <property type="protein sequence ID" value="MBW3366143.1"/>
    <property type="molecule type" value="Genomic_DNA"/>
</dbReference>
<dbReference type="InterPro" id="IPR018490">
    <property type="entry name" value="cNMP-bd_dom_sf"/>
</dbReference>
<keyword evidence="3" id="KW-1185">Reference proteome</keyword>
<dbReference type="Pfam" id="PF00027">
    <property type="entry name" value="cNMP_binding"/>
    <property type="match status" value="1"/>
</dbReference>
<name>A0ABS6XDS8_9BACT</name>
<accession>A0ABS6XDS8</accession>
<dbReference type="InterPro" id="IPR014710">
    <property type="entry name" value="RmlC-like_jellyroll"/>
</dbReference>
<dbReference type="PROSITE" id="PS50042">
    <property type="entry name" value="CNMP_BINDING_3"/>
    <property type="match status" value="1"/>
</dbReference>
<dbReference type="Gene3D" id="2.60.120.10">
    <property type="entry name" value="Jelly Rolls"/>
    <property type="match status" value="1"/>
</dbReference>
<dbReference type="CDD" id="cd00038">
    <property type="entry name" value="CAP_ED"/>
    <property type="match status" value="1"/>
</dbReference>
<evidence type="ECO:0000313" key="2">
    <source>
        <dbReference type="EMBL" id="MBW3366143.1"/>
    </source>
</evidence>
<sequence length="191" mass="22189">MAELLLQSIREKVSATDEELLICKSFFTPKKLKKKQFLLQEGDVCNRMTFVESGALFSYATNAKGTQNVIQVAFEGWWISDLYSFFTQEPSTLNIEVLEDAELLMIDREQHEHLLARVPKYETYIRLLYQNAYIALQRRVESTIGLTAEEKYIRLLEQYPTILQRMPLNLVASYLGVTPETLSRIRKQISL</sequence>